<keyword evidence="12" id="KW-1185">Reference proteome</keyword>
<dbReference type="Gene3D" id="1.25.60.10">
    <property type="entry name" value="MgtE N-terminal domain-like"/>
    <property type="match status" value="1"/>
</dbReference>
<dbReference type="SUPFAM" id="SSF158791">
    <property type="entry name" value="MgtE N-terminal domain-like"/>
    <property type="match status" value="1"/>
</dbReference>
<protein>
    <recommendedName>
        <fullName evidence="9">Magnesium transporter MgtE</fullName>
    </recommendedName>
</protein>
<evidence type="ECO:0000256" key="9">
    <source>
        <dbReference type="RuleBase" id="RU362011"/>
    </source>
</evidence>
<dbReference type="CDD" id="cd04606">
    <property type="entry name" value="CBS_pair_Mg_transporter"/>
    <property type="match status" value="1"/>
</dbReference>
<comment type="subunit">
    <text evidence="9">Homodimer.</text>
</comment>
<keyword evidence="8" id="KW-0129">CBS domain</keyword>
<evidence type="ECO:0000256" key="5">
    <source>
        <dbReference type="ARBA" id="ARBA00022842"/>
    </source>
</evidence>
<dbReference type="PROSITE" id="PS51371">
    <property type="entry name" value="CBS"/>
    <property type="match status" value="1"/>
</dbReference>
<evidence type="ECO:0000256" key="6">
    <source>
        <dbReference type="ARBA" id="ARBA00022989"/>
    </source>
</evidence>
<comment type="function">
    <text evidence="9">Acts as a magnesium transporter.</text>
</comment>
<evidence type="ECO:0000256" key="2">
    <source>
        <dbReference type="ARBA" id="ARBA00009749"/>
    </source>
</evidence>
<dbReference type="InterPro" id="IPR006668">
    <property type="entry name" value="Mg_transptr_MgtE_intracell_dom"/>
</dbReference>
<dbReference type="GO" id="GO:0005886">
    <property type="term" value="C:plasma membrane"/>
    <property type="evidence" value="ECO:0007669"/>
    <property type="project" value="UniProtKB-SubCell"/>
</dbReference>
<dbReference type="Proteomes" id="UP000461880">
    <property type="component" value="Unassembled WGS sequence"/>
</dbReference>
<dbReference type="InterPro" id="IPR000644">
    <property type="entry name" value="CBS_dom"/>
</dbReference>
<dbReference type="Gene3D" id="1.10.357.20">
    <property type="entry name" value="SLC41 divalent cation transporters, integral membrane domain"/>
    <property type="match status" value="1"/>
</dbReference>
<dbReference type="Pfam" id="PF00571">
    <property type="entry name" value="CBS"/>
    <property type="match status" value="1"/>
</dbReference>
<comment type="caution">
    <text evidence="11">The sequence shown here is derived from an EMBL/GenBank/DDBJ whole genome shotgun (WGS) entry which is preliminary data.</text>
</comment>
<organism evidence="11 12">
    <name type="scientific">Stecheria intestinalis</name>
    <dbReference type="NCBI Taxonomy" id="2606630"/>
    <lineage>
        <taxon>Bacteria</taxon>
        <taxon>Bacillati</taxon>
        <taxon>Bacillota</taxon>
        <taxon>Erysipelotrichia</taxon>
        <taxon>Erysipelotrichales</taxon>
        <taxon>Erysipelotrichaceae</taxon>
        <taxon>Stecheria</taxon>
    </lineage>
</organism>
<comment type="caution">
    <text evidence="9">Lacks conserved residue(s) required for the propagation of feature annotation.</text>
</comment>
<dbReference type="NCBIfam" id="TIGR00400">
    <property type="entry name" value="mgtE"/>
    <property type="match status" value="1"/>
</dbReference>
<dbReference type="AlphaFoldDB" id="A0A7X2TEW0"/>
<evidence type="ECO:0000259" key="10">
    <source>
        <dbReference type="PROSITE" id="PS51371"/>
    </source>
</evidence>
<dbReference type="GO" id="GO:0015095">
    <property type="term" value="F:magnesium ion transmembrane transporter activity"/>
    <property type="evidence" value="ECO:0007669"/>
    <property type="project" value="UniProtKB-UniRule"/>
</dbReference>
<keyword evidence="9" id="KW-0479">Metal-binding</keyword>
<dbReference type="GO" id="GO:0046872">
    <property type="term" value="F:metal ion binding"/>
    <property type="evidence" value="ECO:0007669"/>
    <property type="project" value="UniProtKB-KW"/>
</dbReference>
<keyword evidence="4 9" id="KW-0812">Transmembrane</keyword>
<feature type="transmembrane region" description="Helical" evidence="9">
    <location>
        <begin position="435"/>
        <end position="454"/>
    </location>
</feature>
<comment type="similarity">
    <text evidence="2 9">Belongs to the SLC41A transporter family.</text>
</comment>
<evidence type="ECO:0000313" key="11">
    <source>
        <dbReference type="EMBL" id="MSS57515.1"/>
    </source>
</evidence>
<dbReference type="SMART" id="SM00116">
    <property type="entry name" value="CBS"/>
    <property type="match status" value="1"/>
</dbReference>
<evidence type="ECO:0000256" key="7">
    <source>
        <dbReference type="ARBA" id="ARBA00023136"/>
    </source>
</evidence>
<keyword evidence="7 9" id="KW-0472">Membrane</keyword>
<feature type="transmembrane region" description="Helical" evidence="9">
    <location>
        <begin position="365"/>
        <end position="383"/>
    </location>
</feature>
<dbReference type="Pfam" id="PF01769">
    <property type="entry name" value="MgtE"/>
    <property type="match status" value="1"/>
</dbReference>
<dbReference type="InterPro" id="IPR006667">
    <property type="entry name" value="SLC41_membr_dom"/>
</dbReference>
<dbReference type="SMART" id="SM00924">
    <property type="entry name" value="MgtE_N"/>
    <property type="match status" value="1"/>
</dbReference>
<evidence type="ECO:0000313" key="12">
    <source>
        <dbReference type="Proteomes" id="UP000461880"/>
    </source>
</evidence>
<feature type="transmembrane region" description="Helical" evidence="9">
    <location>
        <begin position="390"/>
        <end position="415"/>
    </location>
</feature>
<comment type="subcellular location">
    <subcellularLocation>
        <location evidence="9">Cell membrane</location>
        <topology evidence="9">Multi-pass membrane protein</topology>
    </subcellularLocation>
    <subcellularLocation>
        <location evidence="1">Membrane</location>
        <topology evidence="1">Multi-pass membrane protein</topology>
    </subcellularLocation>
</comment>
<dbReference type="Pfam" id="PF03448">
    <property type="entry name" value="MgtE_N"/>
    <property type="match status" value="1"/>
</dbReference>
<dbReference type="InterPro" id="IPR046342">
    <property type="entry name" value="CBS_dom_sf"/>
</dbReference>
<gene>
    <name evidence="11" type="primary">mgtE</name>
    <name evidence="11" type="ORF">FYJ51_01125</name>
</gene>
<dbReference type="Gene3D" id="3.10.580.10">
    <property type="entry name" value="CBS-domain"/>
    <property type="match status" value="1"/>
</dbReference>
<keyword evidence="9" id="KW-1003">Cell membrane</keyword>
<evidence type="ECO:0000256" key="1">
    <source>
        <dbReference type="ARBA" id="ARBA00004141"/>
    </source>
</evidence>
<evidence type="ECO:0000256" key="8">
    <source>
        <dbReference type="PROSITE-ProRule" id="PRU00703"/>
    </source>
</evidence>
<keyword evidence="6 9" id="KW-1133">Transmembrane helix</keyword>
<dbReference type="PANTHER" id="PTHR43773">
    <property type="entry name" value="MAGNESIUM TRANSPORTER MGTE"/>
    <property type="match status" value="1"/>
</dbReference>
<dbReference type="SUPFAM" id="SSF54631">
    <property type="entry name" value="CBS-domain pair"/>
    <property type="match status" value="1"/>
</dbReference>
<keyword evidence="5 9" id="KW-0460">Magnesium</keyword>
<dbReference type="InterPro" id="IPR006669">
    <property type="entry name" value="MgtE_transporter"/>
</dbReference>
<dbReference type="SUPFAM" id="SSF161093">
    <property type="entry name" value="MgtE membrane domain-like"/>
    <property type="match status" value="1"/>
</dbReference>
<proteinExistence type="inferred from homology"/>
<name>A0A7X2TEW0_9FIRM</name>
<dbReference type="InterPro" id="IPR038076">
    <property type="entry name" value="MgtE_N_sf"/>
</dbReference>
<evidence type="ECO:0000256" key="3">
    <source>
        <dbReference type="ARBA" id="ARBA00022448"/>
    </source>
</evidence>
<dbReference type="EMBL" id="VUMN01000001">
    <property type="protein sequence ID" value="MSS57515.1"/>
    <property type="molecule type" value="Genomic_DNA"/>
</dbReference>
<dbReference type="PANTHER" id="PTHR43773:SF1">
    <property type="entry name" value="MAGNESIUM TRANSPORTER MGTE"/>
    <property type="match status" value="1"/>
</dbReference>
<keyword evidence="3 9" id="KW-0813">Transport</keyword>
<dbReference type="RefSeq" id="WP_105303773.1">
    <property type="nucleotide sequence ID" value="NZ_JAQXPC010000025.1"/>
</dbReference>
<evidence type="ECO:0000256" key="4">
    <source>
        <dbReference type="ARBA" id="ARBA00022692"/>
    </source>
</evidence>
<dbReference type="InterPro" id="IPR036739">
    <property type="entry name" value="SLC41_membr_dom_sf"/>
</dbReference>
<reference evidence="11 12" key="1">
    <citation type="submission" date="2019-08" db="EMBL/GenBank/DDBJ databases">
        <title>In-depth cultivation of the pig gut microbiome towards novel bacterial diversity and tailored functional studies.</title>
        <authorList>
            <person name="Wylensek D."/>
            <person name="Hitch T.C.A."/>
            <person name="Clavel T."/>
        </authorList>
    </citation>
    <scope>NUCLEOTIDE SEQUENCE [LARGE SCALE GENOMIC DNA]</scope>
    <source>
        <strain evidence="11 12">Oil+RF-744-GAM-WT-6</strain>
    </source>
</reference>
<sequence>MDELEEKKELELFRSLLRNKQYAALRGRAQDMNEADLAAMLEQMEDEDMLKMFRLFPKELAADVFSLLEPDSQQYIITSLSEKEAGTIIDNLYADDAADLLEEMPASVVKKLLANAKPETRNDINHLLQYPDDSAGSVMTVEFVDLKLTMDVAQALDRIRSIGMDSETVNTCYVLNDKRLLLGTVSLRSLVLAKPEQPIEDIMEEDVISVNTNTDQEKVAQQFKKYDLTSMPVVDRENRMVGIITVDDVMDIIEEETTEDLEKMAGIVPSDTEKPYLKTGVFETWKKRVPWLMLLMISATFTGRIITSFETALSAHIVLSSYIPMLMDTGGNAGSQASVEVVRALSLDEVHFSDYWKVVFKEMRVALLCGITLAAANFAKCMLLDGVSTAVAFAVCMTIICAVFFSKCIAATLVLVVSKLGLDPAVVASPMLTTIIDAISLLVYFSISTAVLHIPV</sequence>
<accession>A0A7X2TEW0</accession>
<feature type="domain" description="CBS" evidence="10">
    <location>
        <begin position="203"/>
        <end position="259"/>
    </location>
</feature>